<evidence type="ECO:0000256" key="1">
    <source>
        <dbReference type="SAM" id="MobiDB-lite"/>
    </source>
</evidence>
<sequence>MFDVLGLQREEWHVPVSADAQEALQAQGIDAPAEVVFYLEPANFREQNRVQLGLGQFKDPAFDKTAWACQLLMRRAAPGTLREVVWEVVQDMNEADLLYIASVYIAGRVVDPKQFGVQIQLWAGLNPTSETTTPTAAESEPLPSSLTSTA</sequence>
<keyword evidence="3" id="KW-1185">Reference proteome</keyword>
<feature type="region of interest" description="Disordered" evidence="1">
    <location>
        <begin position="129"/>
        <end position="150"/>
    </location>
</feature>
<protein>
    <submittedName>
        <fullName evidence="2">Uncharacterized protein</fullName>
    </submittedName>
</protein>
<dbReference type="AlphaFoldDB" id="A0A2Z3JG49"/>
<evidence type="ECO:0000313" key="3">
    <source>
        <dbReference type="Proteomes" id="UP000245368"/>
    </source>
</evidence>
<evidence type="ECO:0000313" key="2">
    <source>
        <dbReference type="EMBL" id="AWN24002.1"/>
    </source>
</evidence>
<accession>A0A2Z3JG49</accession>
<proteinExistence type="predicted"/>
<feature type="compositionally biased region" description="Low complexity" evidence="1">
    <location>
        <begin position="129"/>
        <end position="141"/>
    </location>
</feature>
<name>A0A2Z3JG49_9DEIO</name>
<gene>
    <name evidence="2" type="ORF">DKM44_12810</name>
</gene>
<reference evidence="2 3" key="1">
    <citation type="submission" date="2018-05" db="EMBL/GenBank/DDBJ databases">
        <title>Complete Genome Sequence of Deinococcus sp. strain 17bor-2.</title>
        <authorList>
            <person name="Srinivasan S."/>
        </authorList>
    </citation>
    <scope>NUCLEOTIDE SEQUENCE [LARGE SCALE GENOMIC DNA]</scope>
    <source>
        <strain evidence="2 3">17bor-2</strain>
    </source>
</reference>
<organism evidence="2 3">
    <name type="scientific">Deinococcus irradiatisoli</name>
    <dbReference type="NCBI Taxonomy" id="2202254"/>
    <lineage>
        <taxon>Bacteria</taxon>
        <taxon>Thermotogati</taxon>
        <taxon>Deinococcota</taxon>
        <taxon>Deinococci</taxon>
        <taxon>Deinococcales</taxon>
        <taxon>Deinococcaceae</taxon>
        <taxon>Deinococcus</taxon>
    </lineage>
</organism>
<dbReference type="KEGG" id="dez:DKM44_12810"/>
<dbReference type="RefSeq" id="WP_109827730.1">
    <property type="nucleotide sequence ID" value="NZ_CP029494.1"/>
</dbReference>
<dbReference type="Proteomes" id="UP000245368">
    <property type="component" value="Chromosome"/>
</dbReference>
<dbReference type="EMBL" id="CP029494">
    <property type="protein sequence ID" value="AWN24002.1"/>
    <property type="molecule type" value="Genomic_DNA"/>
</dbReference>